<dbReference type="EC" id="6.3.4.15" evidence="5"/>
<evidence type="ECO:0000256" key="1">
    <source>
        <dbReference type="ARBA" id="ARBA00022598"/>
    </source>
</evidence>
<gene>
    <name evidence="8" type="ORF">GR183_19135</name>
</gene>
<reference evidence="8 9" key="1">
    <citation type="submission" date="2019-12" db="EMBL/GenBank/DDBJ databases">
        <authorList>
            <person name="Li M."/>
        </authorList>
    </citation>
    <scope>NUCLEOTIDE SEQUENCE [LARGE SCALE GENOMIC DNA]</scope>
    <source>
        <strain evidence="8 9">GBMRC 2046</strain>
    </source>
</reference>
<protein>
    <recommendedName>
        <fullName evidence="5">biotin--[biotin carboxyl-carrier protein] ligase</fullName>
        <ecNumber evidence="5">6.3.4.15</ecNumber>
    </recommendedName>
</protein>
<dbReference type="Gene3D" id="2.30.30.100">
    <property type="match status" value="1"/>
</dbReference>
<sequence length="256" mass="27630">MQYDGNERPVPGVPGYRFRAYSSVGSTNALAMDAAQAGDTGKLWIVGMEQTAGRARRGRDWTSERGNLYASLLIVDPAPPERIGELPMVAAVALADAVEAACGVLGVVKLKWPNDLLIEGRKISGILLEALTLDAHRRAIVCGFGVNCAHHPDLGLYPAGDLAGFGFRATSDAVFSHLARKMSEKLEAWSYPDGFADIRTGWLKRATGVGERINVRFADREIAGVFLGIDTDGRLRLRLDNGEIDRISAGDVFFGD</sequence>
<dbReference type="SUPFAM" id="SSF55681">
    <property type="entry name" value="Class II aaRS and biotin synthetases"/>
    <property type="match status" value="1"/>
</dbReference>
<dbReference type="Proteomes" id="UP000433101">
    <property type="component" value="Unassembled WGS sequence"/>
</dbReference>
<proteinExistence type="predicted"/>
<dbReference type="GO" id="GO:0005524">
    <property type="term" value="F:ATP binding"/>
    <property type="evidence" value="ECO:0007669"/>
    <property type="project" value="UniProtKB-KW"/>
</dbReference>
<keyword evidence="1 8" id="KW-0436">Ligase</keyword>
<evidence type="ECO:0000313" key="8">
    <source>
        <dbReference type="EMBL" id="MXN67033.1"/>
    </source>
</evidence>
<dbReference type="AlphaFoldDB" id="A0A7X3S9M2"/>
<evidence type="ECO:0000313" key="9">
    <source>
        <dbReference type="Proteomes" id="UP000433101"/>
    </source>
</evidence>
<dbReference type="PANTHER" id="PTHR12835">
    <property type="entry name" value="BIOTIN PROTEIN LIGASE"/>
    <property type="match status" value="1"/>
</dbReference>
<accession>A0A7X3S9M2</accession>
<dbReference type="Pfam" id="PF03099">
    <property type="entry name" value="BPL_LplA_LipB"/>
    <property type="match status" value="1"/>
</dbReference>
<evidence type="ECO:0000256" key="4">
    <source>
        <dbReference type="ARBA" id="ARBA00023267"/>
    </source>
</evidence>
<evidence type="ECO:0000259" key="7">
    <source>
        <dbReference type="PROSITE" id="PS51733"/>
    </source>
</evidence>
<dbReference type="InterPro" id="IPR045864">
    <property type="entry name" value="aa-tRNA-synth_II/BPL/LPL"/>
</dbReference>
<keyword evidence="3" id="KW-0067">ATP-binding</keyword>
<comment type="catalytic activity">
    <reaction evidence="6">
        <text>biotin + L-lysyl-[protein] + ATP = N(6)-biotinyl-L-lysyl-[protein] + AMP + diphosphate + H(+)</text>
        <dbReference type="Rhea" id="RHEA:11756"/>
        <dbReference type="Rhea" id="RHEA-COMP:9752"/>
        <dbReference type="Rhea" id="RHEA-COMP:10505"/>
        <dbReference type="ChEBI" id="CHEBI:15378"/>
        <dbReference type="ChEBI" id="CHEBI:29969"/>
        <dbReference type="ChEBI" id="CHEBI:30616"/>
        <dbReference type="ChEBI" id="CHEBI:33019"/>
        <dbReference type="ChEBI" id="CHEBI:57586"/>
        <dbReference type="ChEBI" id="CHEBI:83144"/>
        <dbReference type="ChEBI" id="CHEBI:456215"/>
        <dbReference type="EC" id="6.3.4.15"/>
    </reaction>
</comment>
<organism evidence="8 9">
    <name type="scientific">Stappia sediminis</name>
    <dbReference type="NCBI Taxonomy" id="2692190"/>
    <lineage>
        <taxon>Bacteria</taxon>
        <taxon>Pseudomonadati</taxon>
        <taxon>Pseudomonadota</taxon>
        <taxon>Alphaproteobacteria</taxon>
        <taxon>Hyphomicrobiales</taxon>
        <taxon>Stappiaceae</taxon>
        <taxon>Stappia</taxon>
    </lineage>
</organism>
<evidence type="ECO:0000256" key="2">
    <source>
        <dbReference type="ARBA" id="ARBA00022741"/>
    </source>
</evidence>
<dbReference type="InterPro" id="IPR004408">
    <property type="entry name" value="Biotin_CoA_COase_ligase"/>
</dbReference>
<dbReference type="InterPro" id="IPR008988">
    <property type="entry name" value="Transcriptional_repressor_C"/>
</dbReference>
<dbReference type="EMBL" id="WUMV01000009">
    <property type="protein sequence ID" value="MXN67033.1"/>
    <property type="molecule type" value="Genomic_DNA"/>
</dbReference>
<dbReference type="PROSITE" id="PS51733">
    <property type="entry name" value="BPL_LPL_CATALYTIC"/>
    <property type="match status" value="1"/>
</dbReference>
<dbReference type="Gene3D" id="3.30.930.10">
    <property type="entry name" value="Bira Bifunctional Protein, Domain 2"/>
    <property type="match status" value="1"/>
</dbReference>
<dbReference type="InterPro" id="IPR003142">
    <property type="entry name" value="BPL_C"/>
</dbReference>
<feature type="domain" description="BPL/LPL catalytic" evidence="7">
    <location>
        <begin position="17"/>
        <end position="190"/>
    </location>
</feature>
<dbReference type="PANTHER" id="PTHR12835:SF5">
    <property type="entry name" value="BIOTIN--PROTEIN LIGASE"/>
    <property type="match status" value="1"/>
</dbReference>
<dbReference type="CDD" id="cd16442">
    <property type="entry name" value="BPL"/>
    <property type="match status" value="1"/>
</dbReference>
<dbReference type="NCBIfam" id="TIGR00121">
    <property type="entry name" value="birA_ligase"/>
    <property type="match status" value="1"/>
</dbReference>
<keyword evidence="9" id="KW-1185">Reference proteome</keyword>
<keyword evidence="4" id="KW-0092">Biotin</keyword>
<dbReference type="InterPro" id="IPR004143">
    <property type="entry name" value="BPL_LPL_catalytic"/>
</dbReference>
<dbReference type="GO" id="GO:0005737">
    <property type="term" value="C:cytoplasm"/>
    <property type="evidence" value="ECO:0007669"/>
    <property type="project" value="TreeGrafter"/>
</dbReference>
<evidence type="ECO:0000256" key="6">
    <source>
        <dbReference type="ARBA" id="ARBA00047846"/>
    </source>
</evidence>
<dbReference type="SUPFAM" id="SSF50037">
    <property type="entry name" value="C-terminal domain of transcriptional repressors"/>
    <property type="match status" value="1"/>
</dbReference>
<name>A0A7X3S9M2_9HYPH</name>
<comment type="caution">
    <text evidence="8">The sequence shown here is derived from an EMBL/GenBank/DDBJ whole genome shotgun (WGS) entry which is preliminary data.</text>
</comment>
<dbReference type="GO" id="GO:0004077">
    <property type="term" value="F:biotin--[biotin carboxyl-carrier protein] ligase activity"/>
    <property type="evidence" value="ECO:0007669"/>
    <property type="project" value="UniProtKB-EC"/>
</dbReference>
<evidence type="ECO:0000256" key="5">
    <source>
        <dbReference type="ARBA" id="ARBA00024227"/>
    </source>
</evidence>
<dbReference type="Pfam" id="PF02237">
    <property type="entry name" value="BPL_C"/>
    <property type="match status" value="1"/>
</dbReference>
<keyword evidence="2" id="KW-0547">Nucleotide-binding</keyword>
<evidence type="ECO:0000256" key="3">
    <source>
        <dbReference type="ARBA" id="ARBA00022840"/>
    </source>
</evidence>